<evidence type="ECO:0000313" key="3">
    <source>
        <dbReference type="EMBL" id="NKX56112.1"/>
    </source>
</evidence>
<keyword evidence="2" id="KW-1133">Transmembrane helix</keyword>
<dbReference type="EMBL" id="JAAZSQ010000019">
    <property type="protein sequence ID" value="NKX56112.1"/>
    <property type="molecule type" value="Genomic_DNA"/>
</dbReference>
<dbReference type="Gene3D" id="1.20.1250.20">
    <property type="entry name" value="MFS general substrate transporter like domains"/>
    <property type="match status" value="1"/>
</dbReference>
<feature type="region of interest" description="Disordered" evidence="1">
    <location>
        <begin position="402"/>
        <end position="425"/>
    </location>
</feature>
<reference evidence="3 4" key="1">
    <citation type="submission" date="2020-04" db="EMBL/GenBank/DDBJ databases">
        <title>Arthrobacter sp. nov.</title>
        <authorList>
            <person name="Liu S."/>
        </authorList>
    </citation>
    <scope>NUCLEOTIDE SEQUENCE [LARGE SCALE GENOMIC DNA]</scope>
    <source>
        <strain evidence="3 4">E918</strain>
    </source>
</reference>
<feature type="transmembrane region" description="Helical" evidence="2">
    <location>
        <begin position="311"/>
        <end position="333"/>
    </location>
</feature>
<dbReference type="RefSeq" id="WP_168488128.1">
    <property type="nucleotide sequence ID" value="NZ_JAAZSQ010000019.1"/>
</dbReference>
<keyword evidence="2" id="KW-0472">Membrane</keyword>
<evidence type="ECO:0000256" key="2">
    <source>
        <dbReference type="SAM" id="Phobius"/>
    </source>
</evidence>
<feature type="transmembrane region" description="Helical" evidence="2">
    <location>
        <begin position="288"/>
        <end position="305"/>
    </location>
</feature>
<feature type="transmembrane region" description="Helical" evidence="2">
    <location>
        <begin position="102"/>
        <end position="126"/>
    </location>
</feature>
<keyword evidence="2" id="KW-0812">Transmembrane</keyword>
<gene>
    <name evidence="3" type="ORF">HGG74_16540</name>
</gene>
<dbReference type="GO" id="GO:0022857">
    <property type="term" value="F:transmembrane transporter activity"/>
    <property type="evidence" value="ECO:0007669"/>
    <property type="project" value="InterPro"/>
</dbReference>
<evidence type="ECO:0000313" key="4">
    <source>
        <dbReference type="Proteomes" id="UP000544090"/>
    </source>
</evidence>
<dbReference type="InterPro" id="IPR011701">
    <property type="entry name" value="MFS"/>
</dbReference>
<feature type="transmembrane region" description="Helical" evidence="2">
    <location>
        <begin position="46"/>
        <end position="66"/>
    </location>
</feature>
<keyword evidence="4" id="KW-1185">Reference proteome</keyword>
<protein>
    <submittedName>
        <fullName evidence="3">MFS transporter</fullName>
    </submittedName>
</protein>
<sequence>MNFAVYLPLLRQAPVRRLLLVAVAARFPHAAAGVLLTLHIVETLGLGYAAAGTVAAVMTVGFATGAPWRGRRVDSAGLRRALLPSVVGEAAIWSAAPFLPYSWLLVAALAGGILALPVFSVVRQCLGVLVAPAQLRTAYALDSIGTELTFMAGPAAGVLLATQLSTALGLVLIGVSSAAAGLLLIWLNPPTRTPADTGDGAAPAIAPATPAAGRLRASFAWLTAGVAAVLAAAAGAGLLLTGTDVGIVAALRQGGNVEQLGLVFLFWCGASLVGGLLYGALHRSVSPLVLLAVMGVLTIPLGLSSDPWTLSLLSIAPGLLCAPVLAAASERVAALVPEDRRGEAMGWYGSALTVGSALGSPLAGTVIDAAGARGGFAAVGTAAVVLALAGLAARSANRVRRRRLAPAAGSREEVPPGGEVSSPDR</sequence>
<evidence type="ECO:0000256" key="1">
    <source>
        <dbReference type="SAM" id="MobiDB-lite"/>
    </source>
</evidence>
<feature type="transmembrane region" description="Helical" evidence="2">
    <location>
        <begin position="167"/>
        <end position="187"/>
    </location>
</feature>
<dbReference type="PANTHER" id="PTHR23542">
    <property type="match status" value="1"/>
</dbReference>
<dbReference type="Pfam" id="PF07690">
    <property type="entry name" value="MFS_1"/>
    <property type="match status" value="1"/>
</dbReference>
<dbReference type="InterPro" id="IPR036259">
    <property type="entry name" value="MFS_trans_sf"/>
</dbReference>
<feature type="transmembrane region" description="Helical" evidence="2">
    <location>
        <begin position="375"/>
        <end position="393"/>
    </location>
</feature>
<dbReference type="SUPFAM" id="SSF103473">
    <property type="entry name" value="MFS general substrate transporter"/>
    <property type="match status" value="1"/>
</dbReference>
<comment type="caution">
    <text evidence="3">The sequence shown here is derived from an EMBL/GenBank/DDBJ whole genome shotgun (WGS) entry which is preliminary data.</text>
</comment>
<accession>A0A7X6HFB3</accession>
<feature type="transmembrane region" description="Helical" evidence="2">
    <location>
        <begin position="18"/>
        <end position="40"/>
    </location>
</feature>
<feature type="transmembrane region" description="Helical" evidence="2">
    <location>
        <begin position="219"/>
        <end position="240"/>
    </location>
</feature>
<organism evidence="3 4">
    <name type="scientific">Arthrobacter mobilis</name>
    <dbReference type="NCBI Taxonomy" id="2724944"/>
    <lineage>
        <taxon>Bacteria</taxon>
        <taxon>Bacillati</taxon>
        <taxon>Actinomycetota</taxon>
        <taxon>Actinomycetes</taxon>
        <taxon>Micrococcales</taxon>
        <taxon>Micrococcaceae</taxon>
        <taxon>Arthrobacter</taxon>
    </lineage>
</organism>
<name>A0A7X6HFB3_9MICC</name>
<dbReference type="PANTHER" id="PTHR23542:SF1">
    <property type="entry name" value="MAJOR FACILITATOR SUPERFAMILY (MFS) PROFILE DOMAIN-CONTAINING PROTEIN"/>
    <property type="match status" value="1"/>
</dbReference>
<feature type="transmembrane region" description="Helical" evidence="2">
    <location>
        <begin position="260"/>
        <end position="281"/>
    </location>
</feature>
<feature type="transmembrane region" description="Helical" evidence="2">
    <location>
        <begin position="138"/>
        <end position="161"/>
    </location>
</feature>
<feature type="transmembrane region" description="Helical" evidence="2">
    <location>
        <begin position="345"/>
        <end position="363"/>
    </location>
</feature>
<dbReference type="Proteomes" id="UP000544090">
    <property type="component" value="Unassembled WGS sequence"/>
</dbReference>
<dbReference type="AlphaFoldDB" id="A0A7X6HFB3"/>
<proteinExistence type="predicted"/>